<evidence type="ECO:0008006" key="4">
    <source>
        <dbReference type="Google" id="ProtNLM"/>
    </source>
</evidence>
<evidence type="ECO:0000256" key="1">
    <source>
        <dbReference type="SAM" id="SignalP"/>
    </source>
</evidence>
<feature type="chain" id="PRO_5007100452" description="Secreted protein" evidence="1">
    <location>
        <begin position="22"/>
        <end position="83"/>
    </location>
</feature>
<dbReference type="AlphaFoldDB" id="A0A101MAU4"/>
<keyword evidence="3" id="KW-1185">Reference proteome</keyword>
<keyword evidence="1" id="KW-0732">Signal</keyword>
<comment type="caution">
    <text evidence="2">The sequence shown here is derived from an EMBL/GenBank/DDBJ whole genome shotgun (WGS) entry which is preliminary data.</text>
</comment>
<dbReference type="Proteomes" id="UP000055045">
    <property type="component" value="Unassembled WGS sequence"/>
</dbReference>
<protein>
    <recommendedName>
        <fullName evidence="4">Secreted protein</fullName>
    </recommendedName>
</protein>
<reference evidence="2 3" key="1">
    <citation type="submission" date="2015-10" db="EMBL/GenBank/DDBJ databases">
        <title>Genome sequencing of Penicillium freii.</title>
        <authorList>
            <person name="Nguyen H.D."/>
            <person name="Visagie C.M."/>
            <person name="Seifert K.A."/>
        </authorList>
    </citation>
    <scope>NUCLEOTIDE SEQUENCE [LARGE SCALE GENOMIC DNA]</scope>
    <source>
        <strain evidence="2 3">DAOM 242723</strain>
    </source>
</reference>
<dbReference type="EMBL" id="LLXE01000407">
    <property type="protein sequence ID" value="KUM57030.1"/>
    <property type="molecule type" value="Genomic_DNA"/>
</dbReference>
<name>A0A101MAU4_PENFR</name>
<evidence type="ECO:0000313" key="2">
    <source>
        <dbReference type="EMBL" id="KUM57030.1"/>
    </source>
</evidence>
<organism evidence="2 3">
    <name type="scientific">Penicillium freii</name>
    <dbReference type="NCBI Taxonomy" id="48697"/>
    <lineage>
        <taxon>Eukaryota</taxon>
        <taxon>Fungi</taxon>
        <taxon>Dikarya</taxon>
        <taxon>Ascomycota</taxon>
        <taxon>Pezizomycotina</taxon>
        <taxon>Eurotiomycetes</taxon>
        <taxon>Eurotiomycetidae</taxon>
        <taxon>Eurotiales</taxon>
        <taxon>Aspergillaceae</taxon>
        <taxon>Penicillium</taxon>
    </lineage>
</organism>
<proteinExistence type="predicted"/>
<sequence length="83" mass="9678">MGASLFLSLSLVHISISYTSGTRLPIYRTQSIQSSTPLPIQHYRQDREALYNTWYCDCMCYKYISKEPQARKLKSPRASQRSR</sequence>
<gene>
    <name evidence="2" type="ORF">ACN42_g10165</name>
</gene>
<evidence type="ECO:0000313" key="3">
    <source>
        <dbReference type="Proteomes" id="UP000055045"/>
    </source>
</evidence>
<accession>A0A101MAU4</accession>
<feature type="signal peptide" evidence="1">
    <location>
        <begin position="1"/>
        <end position="21"/>
    </location>
</feature>